<reference evidence="1" key="2">
    <citation type="journal article" date="2021" name="PeerJ">
        <title>Extensive microbial diversity within the chicken gut microbiome revealed by metagenomics and culture.</title>
        <authorList>
            <person name="Gilroy R."/>
            <person name="Ravi A."/>
            <person name="Getino M."/>
            <person name="Pursley I."/>
            <person name="Horton D.L."/>
            <person name="Alikhan N.F."/>
            <person name="Baker D."/>
            <person name="Gharbi K."/>
            <person name="Hall N."/>
            <person name="Watson M."/>
            <person name="Adriaenssens E.M."/>
            <person name="Foster-Nyarko E."/>
            <person name="Jarju S."/>
            <person name="Secka A."/>
            <person name="Antonio M."/>
            <person name="Oren A."/>
            <person name="Chaudhuri R.R."/>
            <person name="La Ragione R."/>
            <person name="Hildebrand F."/>
            <person name="Pallen M.J."/>
        </authorList>
    </citation>
    <scope>NUCLEOTIDE SEQUENCE</scope>
    <source>
        <strain evidence="1">CHK199-13235</strain>
    </source>
</reference>
<name>A0A9D1K043_9FIRM</name>
<gene>
    <name evidence="1" type="ORF">IAB51_10875</name>
</gene>
<comment type="caution">
    <text evidence="1">The sequence shown here is derived from an EMBL/GenBank/DDBJ whole genome shotgun (WGS) entry which is preliminary data.</text>
</comment>
<sequence>MLPCKNTCPHYTEGCHKTCADWKRYQEAMRADRQKRAAYLKLQEENCRIMARQYREMTTGRRYY</sequence>
<evidence type="ECO:0000313" key="2">
    <source>
        <dbReference type="Proteomes" id="UP000824002"/>
    </source>
</evidence>
<accession>A0A9D1K043</accession>
<dbReference type="EMBL" id="DVJP01000072">
    <property type="protein sequence ID" value="HIS77289.1"/>
    <property type="molecule type" value="Genomic_DNA"/>
</dbReference>
<dbReference type="Proteomes" id="UP000824002">
    <property type="component" value="Unassembled WGS sequence"/>
</dbReference>
<organism evidence="1 2">
    <name type="scientific">Candidatus Merdivicinus excrementipullorum</name>
    <dbReference type="NCBI Taxonomy" id="2840867"/>
    <lineage>
        <taxon>Bacteria</taxon>
        <taxon>Bacillati</taxon>
        <taxon>Bacillota</taxon>
        <taxon>Clostridia</taxon>
        <taxon>Eubacteriales</taxon>
        <taxon>Oscillospiraceae</taxon>
        <taxon>Oscillospiraceae incertae sedis</taxon>
        <taxon>Candidatus Merdivicinus</taxon>
    </lineage>
</organism>
<evidence type="ECO:0000313" key="1">
    <source>
        <dbReference type="EMBL" id="HIS77289.1"/>
    </source>
</evidence>
<reference evidence="1" key="1">
    <citation type="submission" date="2020-10" db="EMBL/GenBank/DDBJ databases">
        <authorList>
            <person name="Gilroy R."/>
        </authorList>
    </citation>
    <scope>NUCLEOTIDE SEQUENCE</scope>
    <source>
        <strain evidence="1">CHK199-13235</strain>
    </source>
</reference>
<proteinExistence type="predicted"/>
<protein>
    <submittedName>
        <fullName evidence="1">Uncharacterized protein</fullName>
    </submittedName>
</protein>
<dbReference type="AlphaFoldDB" id="A0A9D1K043"/>